<evidence type="ECO:0000313" key="3">
    <source>
        <dbReference type="Proteomes" id="UP001589740"/>
    </source>
</evidence>
<evidence type="ECO:0000313" key="2">
    <source>
        <dbReference type="EMBL" id="MFB9861395.1"/>
    </source>
</evidence>
<feature type="domain" description="Rhodanese" evidence="1">
    <location>
        <begin position="15"/>
        <end position="100"/>
    </location>
</feature>
<dbReference type="EMBL" id="JBHMAH010000031">
    <property type="protein sequence ID" value="MFB9861395.1"/>
    <property type="molecule type" value="Genomic_DNA"/>
</dbReference>
<evidence type="ECO:0000259" key="1">
    <source>
        <dbReference type="PROSITE" id="PS50206"/>
    </source>
</evidence>
<dbReference type="Proteomes" id="UP001589740">
    <property type="component" value="Unassembled WGS sequence"/>
</dbReference>
<proteinExistence type="predicted"/>
<dbReference type="RefSeq" id="WP_380571631.1">
    <property type="nucleotide sequence ID" value="NZ_JBHMAH010000031.1"/>
</dbReference>
<dbReference type="PANTHER" id="PTHR43031">
    <property type="entry name" value="FAD-DEPENDENT OXIDOREDUCTASE"/>
    <property type="match status" value="1"/>
</dbReference>
<dbReference type="InterPro" id="IPR001763">
    <property type="entry name" value="Rhodanese-like_dom"/>
</dbReference>
<dbReference type="SUPFAM" id="SSF52821">
    <property type="entry name" value="Rhodanese/Cell cycle control phosphatase"/>
    <property type="match status" value="1"/>
</dbReference>
<sequence length="101" mass="11357">MSESIEASELQDVIQGEDKVLIDVREKNELEETGFVPGAEHYPMSDFENAISSLDKDKTYYVMCRSGKRSEKVQHHLLDNGYKALNVEGGILAYDGPLDTF</sequence>
<accession>A0ABV5Z8Z3</accession>
<dbReference type="InterPro" id="IPR050229">
    <property type="entry name" value="GlpE_sulfurtransferase"/>
</dbReference>
<dbReference type="PROSITE" id="PS50206">
    <property type="entry name" value="RHODANESE_3"/>
    <property type="match status" value="1"/>
</dbReference>
<name>A0ABV5Z8Z3_9STAP</name>
<dbReference type="Gene3D" id="3.40.250.10">
    <property type="entry name" value="Rhodanese-like domain"/>
    <property type="match status" value="1"/>
</dbReference>
<keyword evidence="3" id="KW-1185">Reference proteome</keyword>
<dbReference type="PANTHER" id="PTHR43031:SF17">
    <property type="entry name" value="SULFURTRANSFERASE YTWF-RELATED"/>
    <property type="match status" value="1"/>
</dbReference>
<comment type="caution">
    <text evidence="2">The sequence shown here is derived from an EMBL/GenBank/DDBJ whole genome shotgun (WGS) entry which is preliminary data.</text>
</comment>
<dbReference type="CDD" id="cd00158">
    <property type="entry name" value="RHOD"/>
    <property type="match status" value="1"/>
</dbReference>
<gene>
    <name evidence="2" type="ORF">ACFFLE_09995</name>
</gene>
<dbReference type="SMART" id="SM00450">
    <property type="entry name" value="RHOD"/>
    <property type="match status" value="1"/>
</dbReference>
<dbReference type="InterPro" id="IPR036873">
    <property type="entry name" value="Rhodanese-like_dom_sf"/>
</dbReference>
<reference evidence="2 3" key="1">
    <citation type="submission" date="2024-09" db="EMBL/GenBank/DDBJ databases">
        <authorList>
            <person name="Sun Q."/>
            <person name="Mori K."/>
        </authorList>
    </citation>
    <scope>NUCLEOTIDE SEQUENCE [LARGE SCALE GENOMIC DNA]</scope>
    <source>
        <strain evidence="2 3">JCM 12822</strain>
    </source>
</reference>
<organism evidence="2 3">
    <name type="scientific">Salinicoccus siamensis</name>
    <dbReference type="NCBI Taxonomy" id="381830"/>
    <lineage>
        <taxon>Bacteria</taxon>
        <taxon>Bacillati</taxon>
        <taxon>Bacillota</taxon>
        <taxon>Bacilli</taxon>
        <taxon>Bacillales</taxon>
        <taxon>Staphylococcaceae</taxon>
        <taxon>Salinicoccus</taxon>
    </lineage>
</organism>
<dbReference type="Pfam" id="PF00581">
    <property type="entry name" value="Rhodanese"/>
    <property type="match status" value="1"/>
</dbReference>
<protein>
    <submittedName>
        <fullName evidence="2">Rhodanese-like domain-containing protein</fullName>
    </submittedName>
</protein>